<sequence length="299" mass="30669">MQISGQMPVVPVLTPDVSTAKAPASAVAPEALVSTLAPAQPLEAAAVTGSATQSPLVYARPRVRQSMDEGVEQRGNQPASDTGRSRAGTGGNEAAGAPPADQDGAAAKKADQSPGANPSRPDAGSAPASGAPDAGGKADPAVLAQIRRLSQIDQQVKQHEQAHASVGGQLAGAPSFDFETGPDGRRYAVAGEVPIDASPVPGNPEATLRKMEQVRRAALAPADPSPQDRLVAAKATQAMLQARAEMLAQQRERMREAGATGDNRNPRQRQTALDTYRQLNESGAPSSIPAVPDLAELIG</sequence>
<proteinExistence type="predicted"/>
<dbReference type="InterPro" id="IPR021973">
    <property type="entry name" value="SprA-related"/>
</dbReference>
<name>A0AB39UZZ2_9GAMM</name>
<accession>A0AB39UZZ2</accession>
<feature type="compositionally biased region" description="Low complexity" evidence="1">
    <location>
        <begin position="94"/>
        <end position="105"/>
    </location>
</feature>
<keyword evidence="2" id="KW-0378">Hydrolase</keyword>
<reference evidence="2" key="1">
    <citation type="submission" date="2024-05" db="EMBL/GenBank/DDBJ databases">
        <title>Genome sequencing of novel strain.</title>
        <authorList>
            <person name="Ganbat D."/>
            <person name="Ganbat S."/>
            <person name="Lee S.-J."/>
        </authorList>
    </citation>
    <scope>NUCLEOTIDE SEQUENCE</scope>
    <source>
        <strain evidence="2">SMD15-11</strain>
    </source>
</reference>
<feature type="region of interest" description="Disordered" evidence="1">
    <location>
        <begin position="252"/>
        <end position="299"/>
    </location>
</feature>
<keyword evidence="2" id="KW-0482">Metalloprotease</keyword>
<dbReference type="AlphaFoldDB" id="A0AB39UZZ2"/>
<feature type="compositionally biased region" description="Low complexity" evidence="1">
    <location>
        <begin position="118"/>
        <end position="141"/>
    </location>
</feature>
<keyword evidence="2" id="KW-0645">Protease</keyword>
<feature type="region of interest" description="Disordered" evidence="1">
    <location>
        <begin position="44"/>
        <end position="185"/>
    </location>
</feature>
<evidence type="ECO:0000313" key="2">
    <source>
        <dbReference type="EMBL" id="XDT73708.1"/>
    </source>
</evidence>
<feature type="compositionally biased region" description="Polar residues" evidence="1">
    <location>
        <begin position="268"/>
        <end position="285"/>
    </location>
</feature>
<organism evidence="2">
    <name type="scientific">Thermohahella caldifontis</name>
    <dbReference type="NCBI Taxonomy" id="3142973"/>
    <lineage>
        <taxon>Bacteria</taxon>
        <taxon>Pseudomonadati</taxon>
        <taxon>Pseudomonadota</taxon>
        <taxon>Gammaproteobacteria</taxon>
        <taxon>Oceanospirillales</taxon>
        <taxon>Hahellaceae</taxon>
        <taxon>Thermohahella</taxon>
    </lineage>
</organism>
<dbReference type="Pfam" id="PF12118">
    <property type="entry name" value="SprA-related"/>
    <property type="match status" value="1"/>
</dbReference>
<protein>
    <submittedName>
        <fullName evidence="2">Metalloprotease CJM1_0395 family protein</fullName>
    </submittedName>
</protein>
<dbReference type="GO" id="GO:0008237">
    <property type="term" value="F:metallopeptidase activity"/>
    <property type="evidence" value="ECO:0007669"/>
    <property type="project" value="UniProtKB-KW"/>
</dbReference>
<gene>
    <name evidence="2" type="ORF">AAIA72_07000</name>
</gene>
<dbReference type="KEGG" id="tcd:AAIA72_07000"/>
<evidence type="ECO:0000256" key="1">
    <source>
        <dbReference type="SAM" id="MobiDB-lite"/>
    </source>
</evidence>
<dbReference type="EMBL" id="CP154858">
    <property type="protein sequence ID" value="XDT73708.1"/>
    <property type="molecule type" value="Genomic_DNA"/>
</dbReference>
<dbReference type="RefSeq" id="WP_369602689.1">
    <property type="nucleotide sequence ID" value="NZ_CP154858.1"/>
</dbReference>